<feature type="domain" description="DUF4178" evidence="1">
    <location>
        <begin position="69"/>
        <end position="200"/>
    </location>
</feature>
<protein>
    <submittedName>
        <fullName evidence="2">DUF4178 domain-containing protein</fullName>
    </submittedName>
</protein>
<evidence type="ECO:0000259" key="1">
    <source>
        <dbReference type="Pfam" id="PF13785"/>
    </source>
</evidence>
<proteinExistence type="predicted"/>
<dbReference type="InterPro" id="IPR025235">
    <property type="entry name" value="DUF4178"/>
</dbReference>
<comment type="caution">
    <text evidence="2">The sequence shown here is derived from an EMBL/GenBank/DDBJ whole genome shotgun (WGS) entry which is preliminary data.</text>
</comment>
<evidence type="ECO:0000313" key="2">
    <source>
        <dbReference type="EMBL" id="MBH8559877.1"/>
    </source>
</evidence>
<organism evidence="2 3">
    <name type="scientific">Hymenobacter negativus</name>
    <dbReference type="NCBI Taxonomy" id="2795026"/>
    <lineage>
        <taxon>Bacteria</taxon>
        <taxon>Pseudomonadati</taxon>
        <taxon>Bacteroidota</taxon>
        <taxon>Cytophagia</taxon>
        <taxon>Cytophagales</taxon>
        <taxon>Hymenobacteraceae</taxon>
        <taxon>Hymenobacter</taxon>
    </lineage>
</organism>
<dbReference type="Proteomes" id="UP000625631">
    <property type="component" value="Unassembled WGS sequence"/>
</dbReference>
<evidence type="ECO:0000313" key="3">
    <source>
        <dbReference type="Proteomes" id="UP000625631"/>
    </source>
</evidence>
<reference evidence="2 3" key="1">
    <citation type="submission" date="2020-12" db="EMBL/GenBank/DDBJ databases">
        <title>Hymenobacter sp.</title>
        <authorList>
            <person name="Kim M.K."/>
        </authorList>
    </citation>
    <scope>NUCLEOTIDE SEQUENCE [LARGE SCALE GENOMIC DNA]</scope>
    <source>
        <strain evidence="2 3">BT442</strain>
    </source>
</reference>
<sequence length="429" mass="48160">MSETATPQPESAQLDCPECHTSITYYDVAGSEYYACPNCHAYFRWSGEETPEVFGNYKDAPKTSPVLPLGTLGILDGALYRVVGVVSRCEANHRQYSWREYQLFQPETGRYVQLAEYNGHWTLIWAASHLDKNREDFKLADFKLFNKYQPRINWALGEFDWDIERDDTLNVAEHINPPRLLVQERRGKEQQWYRGRHVAPDELASAFNISRSSLPHQEGTGAVEPAPGSNSHSALWTLTGILTAALVLIQLVLAVRTTSVLSQTIQVAPDTTATAAPGTGRVLVSPSFTLDHQTALDIELNATLSNQWLELPVSLVNEQTGRGFEFTKNIEFYSGVEGGESWSEGSRSADAVLSRVPAGRYHLNFYPFTEKGVTPEIRVNVWADPALPSNFFVVLGLILLVPGLQLLRRHSHERSRWSNSDYNPYATEE</sequence>
<accession>A0ABS0QBA5</accession>
<name>A0ABS0QBA5_9BACT</name>
<dbReference type="Pfam" id="PF13785">
    <property type="entry name" value="DUF4178"/>
    <property type="match status" value="1"/>
</dbReference>
<gene>
    <name evidence="2" type="ORF">I7X13_17590</name>
</gene>
<dbReference type="EMBL" id="JAEDAE010000009">
    <property type="protein sequence ID" value="MBH8559877.1"/>
    <property type="molecule type" value="Genomic_DNA"/>
</dbReference>
<keyword evidence="3" id="KW-1185">Reference proteome</keyword>
<dbReference type="RefSeq" id="WP_198076483.1">
    <property type="nucleotide sequence ID" value="NZ_JAEDAE010000009.1"/>
</dbReference>